<dbReference type="EC" id="2.7.12.2" evidence="6"/>
<dbReference type="InterPro" id="IPR011009">
    <property type="entry name" value="Kinase-like_dom_sf"/>
</dbReference>
<evidence type="ECO:0000313" key="11">
    <source>
        <dbReference type="EMBL" id="ETW04360.1"/>
    </source>
</evidence>
<accession>A0A024UDS6</accession>
<dbReference type="SUPFAM" id="SSF56112">
    <property type="entry name" value="Protein kinase-like (PK-like)"/>
    <property type="match status" value="1"/>
</dbReference>
<keyword evidence="11" id="KW-0723">Serine/threonine-protein kinase</keyword>
<evidence type="ECO:0000256" key="7">
    <source>
        <dbReference type="ARBA" id="ARBA00049014"/>
    </source>
</evidence>
<dbReference type="InterPro" id="IPR000719">
    <property type="entry name" value="Prot_kinase_dom"/>
</dbReference>
<comment type="catalytic activity">
    <reaction evidence="8">
        <text>L-threonyl-[protein] + ATP = O-phospho-L-threonyl-[protein] + ADP + H(+)</text>
        <dbReference type="Rhea" id="RHEA:46608"/>
        <dbReference type="Rhea" id="RHEA-COMP:11060"/>
        <dbReference type="Rhea" id="RHEA-COMP:11605"/>
        <dbReference type="ChEBI" id="CHEBI:15378"/>
        <dbReference type="ChEBI" id="CHEBI:30013"/>
        <dbReference type="ChEBI" id="CHEBI:30616"/>
        <dbReference type="ChEBI" id="CHEBI:61977"/>
        <dbReference type="ChEBI" id="CHEBI:456216"/>
        <dbReference type="EC" id="2.7.12.2"/>
    </reaction>
</comment>
<evidence type="ECO:0000256" key="4">
    <source>
        <dbReference type="ARBA" id="ARBA00022840"/>
    </source>
</evidence>
<dbReference type="GO" id="GO:0004708">
    <property type="term" value="F:MAP kinase kinase activity"/>
    <property type="evidence" value="ECO:0007669"/>
    <property type="project" value="UniProtKB-EC"/>
</dbReference>
<dbReference type="GeneID" id="20081703"/>
<organism evidence="11">
    <name type="scientific">Aphanomyces invadans</name>
    <dbReference type="NCBI Taxonomy" id="157072"/>
    <lineage>
        <taxon>Eukaryota</taxon>
        <taxon>Sar</taxon>
        <taxon>Stramenopiles</taxon>
        <taxon>Oomycota</taxon>
        <taxon>Saprolegniomycetes</taxon>
        <taxon>Saprolegniales</taxon>
        <taxon>Verrucalvaceae</taxon>
        <taxon>Aphanomyces</taxon>
    </lineage>
</organism>
<evidence type="ECO:0000256" key="8">
    <source>
        <dbReference type="ARBA" id="ARBA00049299"/>
    </source>
</evidence>
<dbReference type="STRING" id="157072.A0A024UDS6"/>
<name>A0A024UDS6_9STRA</name>
<proteinExistence type="inferred from homology"/>
<dbReference type="Pfam" id="PF00069">
    <property type="entry name" value="Pkinase"/>
    <property type="match status" value="1"/>
</dbReference>
<gene>
    <name evidence="11" type="ORF">H310_04653</name>
</gene>
<dbReference type="PANTHER" id="PTHR48013:SF9">
    <property type="entry name" value="DUAL SPECIFICITY MITOGEN-ACTIVATED PROTEIN KINASE KINASE 5"/>
    <property type="match status" value="1"/>
</dbReference>
<dbReference type="EMBL" id="KI913958">
    <property type="protein sequence ID" value="ETW04360.1"/>
    <property type="molecule type" value="Genomic_DNA"/>
</dbReference>
<dbReference type="RefSeq" id="XP_008867316.1">
    <property type="nucleotide sequence ID" value="XM_008869094.1"/>
</dbReference>
<dbReference type="PROSITE" id="PS50011">
    <property type="entry name" value="PROTEIN_KINASE_DOM"/>
    <property type="match status" value="1"/>
</dbReference>
<dbReference type="PANTHER" id="PTHR48013">
    <property type="entry name" value="DUAL SPECIFICITY MITOGEN-ACTIVATED PROTEIN KINASE KINASE 5-RELATED"/>
    <property type="match status" value="1"/>
</dbReference>
<keyword evidence="4" id="KW-0067">ATP-binding</keyword>
<dbReference type="eggNOG" id="KOG0594">
    <property type="taxonomic scope" value="Eukaryota"/>
</dbReference>
<keyword evidence="1" id="KW-0808">Transferase</keyword>
<comment type="catalytic activity">
    <reaction evidence="9">
        <text>L-tyrosyl-[protein] + ATP = O-phospho-L-tyrosyl-[protein] + ADP + H(+)</text>
        <dbReference type="Rhea" id="RHEA:10596"/>
        <dbReference type="Rhea" id="RHEA-COMP:10136"/>
        <dbReference type="Rhea" id="RHEA-COMP:20101"/>
        <dbReference type="ChEBI" id="CHEBI:15378"/>
        <dbReference type="ChEBI" id="CHEBI:30616"/>
        <dbReference type="ChEBI" id="CHEBI:46858"/>
        <dbReference type="ChEBI" id="CHEBI:61978"/>
        <dbReference type="ChEBI" id="CHEBI:456216"/>
        <dbReference type="EC" id="2.7.12.2"/>
    </reaction>
</comment>
<dbReference type="GO" id="GO:0005524">
    <property type="term" value="F:ATP binding"/>
    <property type="evidence" value="ECO:0007669"/>
    <property type="project" value="UniProtKB-KW"/>
</dbReference>
<dbReference type="GO" id="GO:0004674">
    <property type="term" value="F:protein serine/threonine kinase activity"/>
    <property type="evidence" value="ECO:0007669"/>
    <property type="project" value="UniProtKB-KW"/>
</dbReference>
<evidence type="ECO:0000256" key="3">
    <source>
        <dbReference type="ARBA" id="ARBA00022777"/>
    </source>
</evidence>
<sequence>MVAVPPEARHRELEAAQEALKARLRDIDPIHLQHRQAFIQNSLADATKMHNGVPPFLQNLVEEQKKDEDIYDQYIRDATLHNQRAIRFQQQMESPFASLPVLNDRFALVELLGVSTSKVEVWKAADTYDNNSLVTLKISSDHHMIAYDHKALARIDVHDTVVRVLRDGVLTTTFQDTQYSMYGLKYMDSNLETILLGCPNGRLPFLIAEAVAFQVAHCIQHLCIEARVAHCDIRPANVLITQPWNVAVCNFKSSRSRRELLPTIPHHKVNEMDASCVLYAAPEYFNCLEALGNTVTCDTADVWALGVLFFVMIYGHHPLVPGLIVLDDAMKLSFVDHLRNYNGTISFPSFPSVPAYTQRVIQACLEKDPTKRLQSESLVTSGFIQRGGGE</sequence>
<keyword evidence="3 11" id="KW-0418">Kinase</keyword>
<dbReference type="SMART" id="SM00220">
    <property type="entry name" value="S_TKc"/>
    <property type="match status" value="1"/>
</dbReference>
<evidence type="ECO:0000256" key="2">
    <source>
        <dbReference type="ARBA" id="ARBA00022741"/>
    </source>
</evidence>
<comment type="catalytic activity">
    <reaction evidence="7">
        <text>L-seryl-[protein] + ATP = O-phospho-L-seryl-[protein] + ADP + H(+)</text>
        <dbReference type="Rhea" id="RHEA:17989"/>
        <dbReference type="Rhea" id="RHEA-COMP:9863"/>
        <dbReference type="Rhea" id="RHEA-COMP:11604"/>
        <dbReference type="ChEBI" id="CHEBI:15378"/>
        <dbReference type="ChEBI" id="CHEBI:29999"/>
        <dbReference type="ChEBI" id="CHEBI:30616"/>
        <dbReference type="ChEBI" id="CHEBI:83421"/>
        <dbReference type="ChEBI" id="CHEBI:456216"/>
        <dbReference type="EC" id="2.7.12.2"/>
    </reaction>
</comment>
<evidence type="ECO:0000259" key="10">
    <source>
        <dbReference type="PROSITE" id="PS50011"/>
    </source>
</evidence>
<keyword evidence="2" id="KW-0547">Nucleotide-binding</keyword>
<evidence type="ECO:0000256" key="9">
    <source>
        <dbReference type="ARBA" id="ARBA00051693"/>
    </source>
</evidence>
<evidence type="ECO:0000256" key="1">
    <source>
        <dbReference type="ARBA" id="ARBA00022679"/>
    </source>
</evidence>
<dbReference type="VEuPathDB" id="FungiDB:H310_04653"/>
<reference evidence="11" key="1">
    <citation type="submission" date="2013-12" db="EMBL/GenBank/DDBJ databases">
        <title>The Genome Sequence of Aphanomyces invadans NJM9701.</title>
        <authorList>
            <consortium name="The Broad Institute Genomics Platform"/>
            <person name="Russ C."/>
            <person name="Tyler B."/>
            <person name="van West P."/>
            <person name="Dieguez-Uribeondo J."/>
            <person name="Young S.K."/>
            <person name="Zeng Q."/>
            <person name="Gargeya S."/>
            <person name="Fitzgerald M."/>
            <person name="Abouelleil A."/>
            <person name="Alvarado L."/>
            <person name="Chapman S.B."/>
            <person name="Gainer-Dewar J."/>
            <person name="Goldberg J."/>
            <person name="Griggs A."/>
            <person name="Gujja S."/>
            <person name="Hansen M."/>
            <person name="Howarth C."/>
            <person name="Imamovic A."/>
            <person name="Ireland A."/>
            <person name="Larimer J."/>
            <person name="McCowan C."/>
            <person name="Murphy C."/>
            <person name="Pearson M."/>
            <person name="Poon T.W."/>
            <person name="Priest M."/>
            <person name="Roberts A."/>
            <person name="Saif S."/>
            <person name="Shea T."/>
            <person name="Sykes S."/>
            <person name="Wortman J."/>
            <person name="Nusbaum C."/>
            <person name="Birren B."/>
        </authorList>
    </citation>
    <scope>NUCLEOTIDE SEQUENCE [LARGE SCALE GENOMIC DNA]</scope>
    <source>
        <strain evidence="11">NJM9701</strain>
    </source>
</reference>
<evidence type="ECO:0000256" key="6">
    <source>
        <dbReference type="ARBA" id="ARBA00038999"/>
    </source>
</evidence>
<comment type="similarity">
    <text evidence="5">Belongs to the protein kinase superfamily. STE Ser/Thr protein kinase family. MAP kinase kinase subfamily.</text>
</comment>
<protein>
    <recommendedName>
        <fullName evidence="6">mitogen-activated protein kinase kinase</fullName>
        <ecNumber evidence="6">2.7.12.2</ecNumber>
    </recommendedName>
</protein>
<feature type="domain" description="Protein kinase" evidence="10">
    <location>
        <begin position="106"/>
        <end position="384"/>
    </location>
</feature>
<dbReference type="Gene3D" id="1.10.510.10">
    <property type="entry name" value="Transferase(Phosphotransferase) domain 1"/>
    <property type="match status" value="1"/>
</dbReference>
<dbReference type="AlphaFoldDB" id="A0A024UDS6"/>
<dbReference type="OrthoDB" id="346907at2759"/>
<evidence type="ECO:0000256" key="5">
    <source>
        <dbReference type="ARBA" id="ARBA00038035"/>
    </source>
</evidence>